<name>W5MFA2_LEPOC</name>
<dbReference type="SMART" id="SM00409">
    <property type="entry name" value="IG"/>
    <property type="match status" value="1"/>
</dbReference>
<proteinExistence type="predicted"/>
<evidence type="ECO:0000256" key="6">
    <source>
        <dbReference type="ARBA" id="ARBA00043266"/>
    </source>
</evidence>
<keyword evidence="6" id="KW-1279">T cell receptor</keyword>
<keyword evidence="1 7" id="KW-0732">Signal</keyword>
<feature type="domain" description="Ig-like" evidence="8">
    <location>
        <begin position="19"/>
        <end position="111"/>
    </location>
</feature>
<dbReference type="InterPro" id="IPR007110">
    <property type="entry name" value="Ig-like_dom"/>
</dbReference>
<feature type="chain" id="PRO_5004868068" description="Ig-like domain-containing protein" evidence="7">
    <location>
        <begin position="20"/>
        <end position="202"/>
    </location>
</feature>
<keyword evidence="3" id="KW-1064">Adaptive immunity</keyword>
<keyword evidence="4" id="KW-0675">Receptor</keyword>
<dbReference type="InterPro" id="IPR051006">
    <property type="entry name" value="TCR_variable_domain"/>
</dbReference>
<feature type="domain" description="Ig-like" evidence="8">
    <location>
        <begin position="127"/>
        <end position="202"/>
    </location>
</feature>
<accession>W5MFA2</accession>
<dbReference type="PROSITE" id="PS50835">
    <property type="entry name" value="IG_LIKE"/>
    <property type="match status" value="2"/>
</dbReference>
<evidence type="ECO:0000256" key="7">
    <source>
        <dbReference type="SAM" id="SignalP"/>
    </source>
</evidence>
<keyword evidence="2" id="KW-0391">Immunity</keyword>
<dbReference type="InterPro" id="IPR003599">
    <property type="entry name" value="Ig_sub"/>
</dbReference>
<evidence type="ECO:0000313" key="10">
    <source>
        <dbReference type="Proteomes" id="UP000018468"/>
    </source>
</evidence>
<dbReference type="InterPro" id="IPR013783">
    <property type="entry name" value="Ig-like_fold"/>
</dbReference>
<dbReference type="HOGENOM" id="CLU_077975_1_1_1"/>
<reference evidence="10" key="1">
    <citation type="submission" date="2011-12" db="EMBL/GenBank/DDBJ databases">
        <title>The Draft Genome of Lepisosteus oculatus.</title>
        <authorList>
            <consortium name="The Broad Institute Genome Assembly &amp; Analysis Group"/>
            <consortium name="Computational R&amp;D Group"/>
            <consortium name="and Sequencing Platform"/>
            <person name="Di Palma F."/>
            <person name="Alfoldi J."/>
            <person name="Johnson J."/>
            <person name="Berlin A."/>
            <person name="Gnerre S."/>
            <person name="Jaffe D."/>
            <person name="MacCallum I."/>
            <person name="Young S."/>
            <person name="Walker B.J."/>
            <person name="Lander E.S."/>
            <person name="Lindblad-Toh K."/>
        </authorList>
    </citation>
    <scope>NUCLEOTIDE SEQUENCE [LARGE SCALE GENOMIC DNA]</scope>
</reference>
<evidence type="ECO:0000256" key="4">
    <source>
        <dbReference type="ARBA" id="ARBA00023170"/>
    </source>
</evidence>
<dbReference type="PANTHER" id="PTHR19343">
    <property type="entry name" value="T CELL RECEPTOR ALPHA VARIABLE 1-2"/>
    <property type="match status" value="1"/>
</dbReference>
<keyword evidence="5" id="KW-0393">Immunoglobulin domain</keyword>
<dbReference type="Proteomes" id="UP000018468">
    <property type="component" value="Linkage group LG24"/>
</dbReference>
<evidence type="ECO:0000256" key="3">
    <source>
        <dbReference type="ARBA" id="ARBA00023130"/>
    </source>
</evidence>
<reference evidence="9" key="3">
    <citation type="submission" date="2025-09" db="UniProtKB">
        <authorList>
            <consortium name="Ensembl"/>
        </authorList>
    </citation>
    <scope>IDENTIFICATION</scope>
</reference>
<sequence length="202" mass="22700">QVTKQLLMVLLTCVAGARSQIQVSQRSTSQTVTEGETAILHCNYTITATNFGSLQWYRQKVNRRPENIMILFSGNKEDKQFSGSVDTGKRIGVLNVSNSQAEDSATYYCAVGAQSEVDQPIMIFSYKGQKAALRCNHSIASFQNMYWYLQRSNGAPELLIYGYDKAEPKGRFSMEFDRAGRVTELHISDTQLEDAVMYYCAV</sequence>
<dbReference type="GO" id="GO:0042605">
    <property type="term" value="F:peptide antigen binding"/>
    <property type="evidence" value="ECO:0000318"/>
    <property type="project" value="GO_Central"/>
</dbReference>
<dbReference type="Ensembl" id="ENSLOCT00000007069.1">
    <property type="protein sequence ID" value="ENSLOCP00000007061.1"/>
    <property type="gene ID" value="ENSLOCG00000005851.1"/>
</dbReference>
<dbReference type="Bgee" id="ENSLOCG00000005851">
    <property type="expression patterns" value="Expressed in intestine and 6 other cell types or tissues"/>
</dbReference>
<dbReference type="eggNOG" id="ENOG502SVXB">
    <property type="taxonomic scope" value="Eukaryota"/>
</dbReference>
<organism evidence="9 10">
    <name type="scientific">Lepisosteus oculatus</name>
    <name type="common">Spotted gar</name>
    <dbReference type="NCBI Taxonomy" id="7918"/>
    <lineage>
        <taxon>Eukaryota</taxon>
        <taxon>Metazoa</taxon>
        <taxon>Chordata</taxon>
        <taxon>Craniata</taxon>
        <taxon>Vertebrata</taxon>
        <taxon>Euteleostomi</taxon>
        <taxon>Actinopterygii</taxon>
        <taxon>Neopterygii</taxon>
        <taxon>Holostei</taxon>
        <taxon>Semionotiformes</taxon>
        <taxon>Lepisosteidae</taxon>
        <taxon>Lepisosteus</taxon>
    </lineage>
</organism>
<evidence type="ECO:0000256" key="2">
    <source>
        <dbReference type="ARBA" id="ARBA00022859"/>
    </source>
</evidence>
<dbReference type="Pfam" id="PF07686">
    <property type="entry name" value="V-set"/>
    <property type="match status" value="2"/>
</dbReference>
<dbReference type="AlphaFoldDB" id="W5MFA2"/>
<protein>
    <recommendedName>
        <fullName evidence="8">Ig-like domain-containing protein</fullName>
    </recommendedName>
</protein>
<dbReference type="SMART" id="SM00406">
    <property type="entry name" value="IGv"/>
    <property type="match status" value="2"/>
</dbReference>
<keyword evidence="10" id="KW-1185">Reference proteome</keyword>
<evidence type="ECO:0000313" key="9">
    <source>
        <dbReference type="Ensembl" id="ENSLOCP00000007061.1"/>
    </source>
</evidence>
<feature type="signal peptide" evidence="7">
    <location>
        <begin position="1"/>
        <end position="19"/>
    </location>
</feature>
<dbReference type="GO" id="GO:0002250">
    <property type="term" value="P:adaptive immune response"/>
    <property type="evidence" value="ECO:0007669"/>
    <property type="project" value="UniProtKB-KW"/>
</dbReference>
<dbReference type="GeneTree" id="ENSGT00940000171353"/>
<reference evidence="9" key="2">
    <citation type="submission" date="2025-08" db="UniProtKB">
        <authorList>
            <consortium name="Ensembl"/>
        </authorList>
    </citation>
    <scope>IDENTIFICATION</scope>
</reference>
<dbReference type="InterPro" id="IPR013106">
    <property type="entry name" value="Ig_V-set"/>
</dbReference>
<evidence type="ECO:0000256" key="1">
    <source>
        <dbReference type="ARBA" id="ARBA00022729"/>
    </source>
</evidence>
<dbReference type="SUPFAM" id="SSF48726">
    <property type="entry name" value="Immunoglobulin"/>
    <property type="match status" value="2"/>
</dbReference>
<dbReference type="STRING" id="7918.ENSLOCP00000007061"/>
<dbReference type="GO" id="GO:0042101">
    <property type="term" value="C:T cell receptor complex"/>
    <property type="evidence" value="ECO:0007669"/>
    <property type="project" value="UniProtKB-KW"/>
</dbReference>
<evidence type="ECO:0000256" key="5">
    <source>
        <dbReference type="ARBA" id="ARBA00023319"/>
    </source>
</evidence>
<dbReference type="InParanoid" id="W5MFA2"/>
<dbReference type="Gene3D" id="2.60.40.10">
    <property type="entry name" value="Immunoglobulins"/>
    <property type="match status" value="2"/>
</dbReference>
<dbReference type="InterPro" id="IPR036179">
    <property type="entry name" value="Ig-like_dom_sf"/>
</dbReference>
<dbReference type="PANTHER" id="PTHR19343:SF13">
    <property type="entry name" value="T CELL RECEPTOR ALPHA VARIABLE 21"/>
    <property type="match status" value="1"/>
</dbReference>
<evidence type="ECO:0000259" key="8">
    <source>
        <dbReference type="PROSITE" id="PS50835"/>
    </source>
</evidence>
<dbReference type="EMBL" id="AHAT01019585">
    <property type="status" value="NOT_ANNOTATED_CDS"/>
    <property type="molecule type" value="Genomic_DNA"/>
</dbReference>